<dbReference type="InterPro" id="IPR009725">
    <property type="entry name" value="3_dmu_93_MTrfase"/>
</dbReference>
<name>A0ABV7ETQ2_9GAMM</name>
<dbReference type="SUPFAM" id="SSF54593">
    <property type="entry name" value="Glyoxalase/Bleomycin resistance protein/Dihydroxybiphenyl dioxygenase"/>
    <property type="match status" value="1"/>
</dbReference>
<dbReference type="EMBL" id="JBHRSS010000007">
    <property type="protein sequence ID" value="MFC3105238.1"/>
    <property type="molecule type" value="Genomic_DNA"/>
</dbReference>
<feature type="domain" description="PhnB-like" evidence="1">
    <location>
        <begin position="4"/>
        <end position="117"/>
    </location>
</feature>
<dbReference type="PANTHER" id="PTHR33990:SF2">
    <property type="entry name" value="PHNB-LIKE DOMAIN-CONTAINING PROTEIN"/>
    <property type="match status" value="1"/>
</dbReference>
<dbReference type="CDD" id="cd06588">
    <property type="entry name" value="PhnB_like"/>
    <property type="match status" value="1"/>
</dbReference>
<accession>A0ABV7ETQ2</accession>
<dbReference type="RefSeq" id="WP_380690798.1">
    <property type="nucleotide sequence ID" value="NZ_JBHRSS010000007.1"/>
</dbReference>
<dbReference type="PANTHER" id="PTHR33990">
    <property type="entry name" value="PROTEIN YJDN-RELATED"/>
    <property type="match status" value="1"/>
</dbReference>
<evidence type="ECO:0000313" key="3">
    <source>
        <dbReference type="Proteomes" id="UP001595462"/>
    </source>
</evidence>
<sequence length="156" mass="17198">MEPISTCLWFDGVAEQAADFYVELFPDSRIDEVMHAPVDYPAGKAGDALLVTFTLAGRRYLGLNGGSGVPFTEAISLSIDCADQAEVDHYWNALSAYPEHEQCGWLKDRFGVSWQVVPRMLPRLLADPDRAKAGRVMTAMMTMKKIDIAALEQAAD</sequence>
<organism evidence="2 3">
    <name type="scientific">Salinisphaera aquimarina</name>
    <dbReference type="NCBI Taxonomy" id="2094031"/>
    <lineage>
        <taxon>Bacteria</taxon>
        <taxon>Pseudomonadati</taxon>
        <taxon>Pseudomonadota</taxon>
        <taxon>Gammaproteobacteria</taxon>
        <taxon>Salinisphaerales</taxon>
        <taxon>Salinisphaeraceae</taxon>
        <taxon>Salinisphaera</taxon>
    </lineage>
</organism>
<comment type="caution">
    <text evidence="2">The sequence shown here is derived from an EMBL/GenBank/DDBJ whole genome shotgun (WGS) entry which is preliminary data.</text>
</comment>
<evidence type="ECO:0000259" key="1">
    <source>
        <dbReference type="Pfam" id="PF06983"/>
    </source>
</evidence>
<dbReference type="Proteomes" id="UP001595462">
    <property type="component" value="Unassembled WGS sequence"/>
</dbReference>
<protein>
    <submittedName>
        <fullName evidence="2">VOC family protein</fullName>
    </submittedName>
</protein>
<proteinExistence type="predicted"/>
<dbReference type="InterPro" id="IPR029068">
    <property type="entry name" value="Glyas_Bleomycin-R_OHBP_Dase"/>
</dbReference>
<dbReference type="Pfam" id="PF06983">
    <property type="entry name" value="3-dmu-9_3-mt"/>
    <property type="match status" value="1"/>
</dbReference>
<keyword evidence="3" id="KW-1185">Reference proteome</keyword>
<dbReference type="Gene3D" id="3.10.180.10">
    <property type="entry name" value="2,3-Dihydroxybiphenyl 1,2-Dioxygenase, domain 1"/>
    <property type="match status" value="1"/>
</dbReference>
<gene>
    <name evidence="2" type="ORF">ACFOSU_15255</name>
</gene>
<dbReference type="InterPro" id="IPR028973">
    <property type="entry name" value="PhnB-like"/>
</dbReference>
<dbReference type="PIRSF" id="PIRSF021700">
    <property type="entry name" value="3_dmu_93_MTrfase"/>
    <property type="match status" value="1"/>
</dbReference>
<reference evidence="3" key="1">
    <citation type="journal article" date="2019" name="Int. J. Syst. Evol. Microbiol.">
        <title>The Global Catalogue of Microorganisms (GCM) 10K type strain sequencing project: providing services to taxonomists for standard genome sequencing and annotation.</title>
        <authorList>
            <consortium name="The Broad Institute Genomics Platform"/>
            <consortium name="The Broad Institute Genome Sequencing Center for Infectious Disease"/>
            <person name="Wu L."/>
            <person name="Ma J."/>
        </authorList>
    </citation>
    <scope>NUCLEOTIDE SEQUENCE [LARGE SCALE GENOMIC DNA]</scope>
    <source>
        <strain evidence="3">KCTC 52640</strain>
    </source>
</reference>
<evidence type="ECO:0000313" key="2">
    <source>
        <dbReference type="EMBL" id="MFC3105238.1"/>
    </source>
</evidence>